<protein>
    <submittedName>
        <fullName evidence="1">Uncharacterized protein</fullName>
    </submittedName>
</protein>
<dbReference type="KEGG" id="vg:77948266"/>
<keyword evidence="2" id="KW-1185">Reference proteome</keyword>
<accession>A0A2P1CAA7</accession>
<evidence type="ECO:0000313" key="1">
    <source>
        <dbReference type="EMBL" id="AVJ48147.1"/>
    </source>
</evidence>
<dbReference type="GeneID" id="77948266"/>
<evidence type="ECO:0000313" key="2">
    <source>
        <dbReference type="Proteomes" id="UP000240649"/>
    </source>
</evidence>
<dbReference type="RefSeq" id="YP_010671996.1">
    <property type="nucleotide sequence ID" value="NC_070974.1"/>
</dbReference>
<reference evidence="1 2" key="1">
    <citation type="submission" date="2018-01" db="EMBL/GenBank/DDBJ databases">
        <title>Draft Genome Sequence of Salmonella Enteritidis Phage SE131.</title>
        <authorList>
            <person name="Kim Y."/>
            <person name="Han B.K."/>
            <person name="Kim H."/>
            <person name="Kim D."/>
        </authorList>
    </citation>
    <scope>NUCLEOTIDE SEQUENCE [LARGE SCALE GENOMIC DNA]</scope>
</reference>
<dbReference type="Proteomes" id="UP000240649">
    <property type="component" value="Segment"/>
</dbReference>
<proteinExistence type="predicted"/>
<dbReference type="EMBL" id="MG873442">
    <property type="protein sequence ID" value="AVJ48147.1"/>
    <property type="molecule type" value="Genomic_DNA"/>
</dbReference>
<organism evidence="1 2">
    <name type="scientific">Salmonella phage SE131</name>
    <dbReference type="NCBI Taxonomy" id="2081631"/>
    <lineage>
        <taxon>Viruses</taxon>
        <taxon>Duplodnaviria</taxon>
        <taxon>Heunggongvirae</taxon>
        <taxon>Uroviricota</taxon>
        <taxon>Caudoviricetes</taxon>
        <taxon>Grimontviridae</taxon>
        <taxon>Moazamivirus</taxon>
        <taxon>Moazamivirus SE131</taxon>
    </lineage>
</organism>
<sequence length="93" mass="10892">MTAGSVFKFPAETYVIMTKKNEVVYVRHNLLAAKRYATKRGYVRIGELDADGYLKRVWWKGYRKLPKGGPCTAIISRNWNWFKPGKVKPVWRK</sequence>
<name>A0A2P1CAA7_9CAUD</name>